<evidence type="ECO:0000313" key="1">
    <source>
        <dbReference type="EMBL" id="SER80595.1"/>
    </source>
</evidence>
<protein>
    <submittedName>
        <fullName evidence="1">Uncharacterized protein</fullName>
    </submittedName>
</protein>
<dbReference type="EMBL" id="FOGD01000016">
    <property type="protein sequence ID" value="SER80595.1"/>
    <property type="molecule type" value="Genomic_DNA"/>
</dbReference>
<organism evidence="1 2">
    <name type="scientific">Giesbergeria anulus</name>
    <dbReference type="NCBI Taxonomy" id="180197"/>
    <lineage>
        <taxon>Bacteria</taxon>
        <taxon>Pseudomonadati</taxon>
        <taxon>Pseudomonadota</taxon>
        <taxon>Betaproteobacteria</taxon>
        <taxon>Burkholderiales</taxon>
        <taxon>Comamonadaceae</taxon>
        <taxon>Giesbergeria</taxon>
    </lineage>
</organism>
<reference evidence="1 2" key="1">
    <citation type="submission" date="2016-10" db="EMBL/GenBank/DDBJ databases">
        <authorList>
            <person name="de Groot N.N."/>
        </authorList>
    </citation>
    <scope>NUCLEOTIDE SEQUENCE [LARGE SCALE GENOMIC DNA]</scope>
    <source>
        <strain evidence="1 2">ATCC 35958</strain>
    </source>
</reference>
<dbReference type="RefSeq" id="WP_091459117.1">
    <property type="nucleotide sequence ID" value="NZ_FOGD01000016.1"/>
</dbReference>
<sequence>MKKHPIHHLQLRVRELGQLFNSLDPSPFLNKDLDREAEVFIESWAQGLPSDSHLHITVHLQHLPTEGDAAGLITEAIHNYFSYKAGLVRGELHRLLREGRTSLLIGISFLTVCLLAADASKEIVPGTHFAVAREGLTILGWVALWRPLQIFLYDWWPLARKMRVCRALGRAVVRVVTAQP</sequence>
<dbReference type="AlphaFoldDB" id="A0A1H9S7I7"/>
<proteinExistence type="predicted"/>
<gene>
    <name evidence="1" type="ORF">SAMN02982919_03062</name>
</gene>
<name>A0A1H9S7I7_9BURK</name>
<dbReference type="Proteomes" id="UP000199766">
    <property type="component" value="Unassembled WGS sequence"/>
</dbReference>
<accession>A0A1H9S7I7</accession>
<dbReference type="OrthoDB" id="653003at2"/>
<evidence type="ECO:0000313" key="2">
    <source>
        <dbReference type="Proteomes" id="UP000199766"/>
    </source>
</evidence>
<keyword evidence="2" id="KW-1185">Reference proteome</keyword>